<comment type="caution">
    <text evidence="3">The sequence shown here is derived from an EMBL/GenBank/DDBJ whole genome shotgun (WGS) entry which is preliminary data.</text>
</comment>
<evidence type="ECO:0000313" key="4">
    <source>
        <dbReference type="Proteomes" id="UP001595478"/>
    </source>
</evidence>
<dbReference type="SUPFAM" id="SSF53474">
    <property type="entry name" value="alpha/beta-Hydrolases"/>
    <property type="match status" value="1"/>
</dbReference>
<dbReference type="PANTHER" id="PTHR11614">
    <property type="entry name" value="PHOSPHOLIPASE-RELATED"/>
    <property type="match status" value="1"/>
</dbReference>
<dbReference type="Pfam" id="PF12146">
    <property type="entry name" value="Hydrolase_4"/>
    <property type="match status" value="1"/>
</dbReference>
<evidence type="ECO:0000313" key="3">
    <source>
        <dbReference type="EMBL" id="MFC3120968.1"/>
    </source>
</evidence>
<dbReference type="Gene3D" id="3.40.50.1820">
    <property type="entry name" value="alpha/beta hydrolase"/>
    <property type="match status" value="1"/>
</dbReference>
<evidence type="ECO:0000256" key="1">
    <source>
        <dbReference type="SAM" id="SignalP"/>
    </source>
</evidence>
<keyword evidence="3" id="KW-0378">Hydrolase</keyword>
<dbReference type="RefSeq" id="WP_376919106.1">
    <property type="nucleotide sequence ID" value="NZ_JBHRSW010000006.1"/>
</dbReference>
<dbReference type="InterPro" id="IPR051044">
    <property type="entry name" value="MAG_DAG_Lipase"/>
</dbReference>
<feature type="chain" id="PRO_5045612716" evidence="1">
    <location>
        <begin position="23"/>
        <end position="352"/>
    </location>
</feature>
<proteinExistence type="predicted"/>
<accession>A0ABV7FNY1</accession>
<dbReference type="EMBL" id="JBHRSW010000006">
    <property type="protein sequence ID" value="MFC3120968.1"/>
    <property type="molecule type" value="Genomic_DNA"/>
</dbReference>
<feature type="domain" description="Serine aminopeptidase S33" evidence="2">
    <location>
        <begin position="81"/>
        <end position="213"/>
    </location>
</feature>
<dbReference type="GO" id="GO:0016787">
    <property type="term" value="F:hydrolase activity"/>
    <property type="evidence" value="ECO:0007669"/>
    <property type="project" value="UniProtKB-KW"/>
</dbReference>
<keyword evidence="1" id="KW-0732">Signal</keyword>
<name>A0ABV7FNY1_9ALTE</name>
<keyword evidence="4" id="KW-1185">Reference proteome</keyword>
<dbReference type="InterPro" id="IPR029058">
    <property type="entry name" value="AB_hydrolase_fold"/>
</dbReference>
<organism evidence="3 4">
    <name type="scientific">Agaribacter flavus</name>
    <dbReference type="NCBI Taxonomy" id="1902781"/>
    <lineage>
        <taxon>Bacteria</taxon>
        <taxon>Pseudomonadati</taxon>
        <taxon>Pseudomonadota</taxon>
        <taxon>Gammaproteobacteria</taxon>
        <taxon>Alteromonadales</taxon>
        <taxon>Alteromonadaceae</taxon>
        <taxon>Agaribacter</taxon>
    </lineage>
</organism>
<dbReference type="Proteomes" id="UP001595478">
    <property type="component" value="Unassembled WGS sequence"/>
</dbReference>
<feature type="signal peptide" evidence="1">
    <location>
        <begin position="1"/>
        <end position="22"/>
    </location>
</feature>
<gene>
    <name evidence="3" type="ORF">ACFOHL_05015</name>
</gene>
<dbReference type="InterPro" id="IPR022742">
    <property type="entry name" value="Hydrolase_4"/>
</dbReference>
<sequence>MKTSLNFALILLTILLSTTAVADTGISDDDITAFSAIYEEELGELIVCTGYGFALVSDEIRVCSKKLKNEGNAPFIAPVKQAKGILVLYHGLSDSPFFMRSIAEHANSLGYSVIVPLTPGHGKLEADADMQDPNLQARWYEHVDQVMALAKNDNLPLFIGGFSTGGAFATWYTVQHPDEIDGLVLFSGALQLTGGAESMSKIWGMKTLAKWLDGTYETQGPNPYKYPSVASYSGLVLMDVIKDIRNYLKENTVQQSIFAAHSLADRVTKFEGIEKTAASIKGEHTIFKVDESYDLCHADLVINPIQIVQMEFDKAQVNVNERCAVPKANPLHAQMLDTFAHYLATQTELAKK</sequence>
<evidence type="ECO:0000259" key="2">
    <source>
        <dbReference type="Pfam" id="PF12146"/>
    </source>
</evidence>
<reference evidence="4" key="1">
    <citation type="journal article" date="2019" name="Int. J. Syst. Evol. Microbiol.">
        <title>The Global Catalogue of Microorganisms (GCM) 10K type strain sequencing project: providing services to taxonomists for standard genome sequencing and annotation.</title>
        <authorList>
            <consortium name="The Broad Institute Genomics Platform"/>
            <consortium name="The Broad Institute Genome Sequencing Center for Infectious Disease"/>
            <person name="Wu L."/>
            <person name="Ma J."/>
        </authorList>
    </citation>
    <scope>NUCLEOTIDE SEQUENCE [LARGE SCALE GENOMIC DNA]</scope>
    <source>
        <strain evidence="4">KCTC 52473</strain>
    </source>
</reference>
<protein>
    <submittedName>
        <fullName evidence="3">Alpha/beta hydrolase</fullName>
    </submittedName>
</protein>